<comment type="caution">
    <text evidence="7">The sequence shown here is derived from an EMBL/GenBank/DDBJ whole genome shotgun (WGS) entry which is preliminary data.</text>
</comment>
<feature type="transmembrane region" description="Helical" evidence="5">
    <location>
        <begin position="172"/>
        <end position="190"/>
    </location>
</feature>
<proteinExistence type="predicted"/>
<gene>
    <name evidence="7" type="ORF">ACFQ2O_12595</name>
</gene>
<dbReference type="EMBL" id="JBHTLD010000111">
    <property type="protein sequence ID" value="MFD1187045.1"/>
    <property type="molecule type" value="Genomic_DNA"/>
</dbReference>
<dbReference type="InterPro" id="IPR027469">
    <property type="entry name" value="Cation_efflux_TMD_sf"/>
</dbReference>
<feature type="domain" description="Cation efflux protein transmembrane" evidence="6">
    <location>
        <begin position="22"/>
        <end position="193"/>
    </location>
</feature>
<name>A0ABW3SRT7_9BACT</name>
<feature type="transmembrane region" description="Helical" evidence="5">
    <location>
        <begin position="108"/>
        <end position="128"/>
    </location>
</feature>
<evidence type="ECO:0000313" key="7">
    <source>
        <dbReference type="EMBL" id="MFD1187045.1"/>
    </source>
</evidence>
<protein>
    <submittedName>
        <fullName evidence="7">Cation transporter</fullName>
    </submittedName>
</protein>
<dbReference type="Proteomes" id="UP001597094">
    <property type="component" value="Unassembled WGS sequence"/>
</dbReference>
<dbReference type="Gene3D" id="1.20.1510.10">
    <property type="entry name" value="Cation efflux protein transmembrane domain"/>
    <property type="match status" value="1"/>
</dbReference>
<organism evidence="7 8">
    <name type="scientific">Pontibacter rugosus</name>
    <dbReference type="NCBI Taxonomy" id="1745966"/>
    <lineage>
        <taxon>Bacteria</taxon>
        <taxon>Pseudomonadati</taxon>
        <taxon>Bacteroidota</taxon>
        <taxon>Cytophagia</taxon>
        <taxon>Cytophagales</taxon>
        <taxon>Hymenobacteraceae</taxon>
        <taxon>Pontibacter</taxon>
    </lineage>
</organism>
<keyword evidence="2 5" id="KW-0812">Transmembrane</keyword>
<dbReference type="InterPro" id="IPR058533">
    <property type="entry name" value="Cation_efflux_TM"/>
</dbReference>
<dbReference type="Pfam" id="PF01545">
    <property type="entry name" value="Cation_efflux"/>
    <property type="match status" value="1"/>
</dbReference>
<dbReference type="RefSeq" id="WP_377528107.1">
    <property type="nucleotide sequence ID" value="NZ_JBHTLD010000111.1"/>
</dbReference>
<keyword evidence="8" id="KW-1185">Reference proteome</keyword>
<evidence type="ECO:0000256" key="4">
    <source>
        <dbReference type="ARBA" id="ARBA00023136"/>
    </source>
</evidence>
<evidence type="ECO:0000313" key="8">
    <source>
        <dbReference type="Proteomes" id="UP001597094"/>
    </source>
</evidence>
<evidence type="ECO:0000256" key="5">
    <source>
        <dbReference type="SAM" id="Phobius"/>
    </source>
</evidence>
<evidence type="ECO:0000256" key="3">
    <source>
        <dbReference type="ARBA" id="ARBA00022989"/>
    </source>
</evidence>
<feature type="transmembrane region" description="Helical" evidence="5">
    <location>
        <begin position="149"/>
        <end position="166"/>
    </location>
</feature>
<accession>A0ABW3SRT7</accession>
<keyword evidence="3 5" id="KW-1133">Transmembrane helix</keyword>
<evidence type="ECO:0000259" key="6">
    <source>
        <dbReference type="Pfam" id="PF01545"/>
    </source>
</evidence>
<feature type="transmembrane region" description="Helical" evidence="5">
    <location>
        <begin position="18"/>
        <end position="40"/>
    </location>
</feature>
<feature type="transmembrane region" description="Helical" evidence="5">
    <location>
        <begin position="78"/>
        <end position="96"/>
    </location>
</feature>
<keyword evidence="4 5" id="KW-0472">Membrane</keyword>
<evidence type="ECO:0000256" key="2">
    <source>
        <dbReference type="ARBA" id="ARBA00022692"/>
    </source>
</evidence>
<feature type="transmembrane region" description="Helical" evidence="5">
    <location>
        <begin position="46"/>
        <end position="66"/>
    </location>
</feature>
<sequence>MSDEKLESNPSNKAERKVLIKVTWINFSQVALAGIVGFIISSSSLLGTALDSSGDMAVYLVSLYAVGKSMKAKVRAATFSGIFLIGMGILLLVDVIKKFLEGSEPVGWAMIVVAIINTASNYWIVRLLKSDEKGGVHIKASIIFTDNDMWINLGIVVSGLGVMLFKSSIPDLVVGVIVVLISLWGGYKILKDAQETKKGSANH</sequence>
<comment type="subcellular location">
    <subcellularLocation>
        <location evidence="1">Membrane</location>
        <topology evidence="1">Multi-pass membrane protein</topology>
    </subcellularLocation>
</comment>
<dbReference type="SUPFAM" id="SSF161111">
    <property type="entry name" value="Cation efflux protein transmembrane domain-like"/>
    <property type="match status" value="1"/>
</dbReference>
<reference evidence="8" key="1">
    <citation type="journal article" date="2019" name="Int. J. Syst. Evol. Microbiol.">
        <title>The Global Catalogue of Microorganisms (GCM) 10K type strain sequencing project: providing services to taxonomists for standard genome sequencing and annotation.</title>
        <authorList>
            <consortium name="The Broad Institute Genomics Platform"/>
            <consortium name="The Broad Institute Genome Sequencing Center for Infectious Disease"/>
            <person name="Wu L."/>
            <person name="Ma J."/>
        </authorList>
    </citation>
    <scope>NUCLEOTIDE SEQUENCE [LARGE SCALE GENOMIC DNA]</scope>
    <source>
        <strain evidence="8">JCM 31319</strain>
    </source>
</reference>
<evidence type="ECO:0000256" key="1">
    <source>
        <dbReference type="ARBA" id="ARBA00004141"/>
    </source>
</evidence>